<sequence>MTGRVITHILDTARALKTPYEALHNKSPSLANLKVFGCLCYATSVVKEDKFSPRASASVFLGYAETRKGYRLMDLSANCFFVCRDVYPLNGSDLQPERVGDSIPEESTEPISYDAHTTVDTKESEEVVEEDADVEQVLPVAVEDSNVDMSETGVADSIPYDADMFAPTQQQSTLLNDTILPSVVGLKNNGVSKSKRASKEPLWLQEYVTTKKGHGSSYPLSNYLSYVRLTDKCRSFMTNISTLTEPKTFTKASKDKRWIEVMEMEIKALEDNKTWSIVDLPKGKRSI</sequence>
<proteinExistence type="predicted"/>
<accession>A0AC58U1U6</accession>
<dbReference type="Proteomes" id="UP000790787">
    <property type="component" value="Chromosome 24"/>
</dbReference>
<evidence type="ECO:0000313" key="2">
    <source>
        <dbReference type="RefSeq" id="XP_075103454.1"/>
    </source>
</evidence>
<protein>
    <submittedName>
        <fullName evidence="2">Uncharacterized protein LOC142178034</fullName>
    </submittedName>
</protein>
<gene>
    <name evidence="2" type="primary">LOC142178034</name>
</gene>
<reference evidence="1" key="1">
    <citation type="journal article" date="2014" name="Nat. Commun.">
        <title>The tobacco genome sequence and its comparison with those of tomato and potato.</title>
        <authorList>
            <person name="Sierro N."/>
            <person name="Battey J.N."/>
            <person name="Ouadi S."/>
            <person name="Bakaher N."/>
            <person name="Bovet L."/>
            <person name="Willig A."/>
            <person name="Goepfert S."/>
            <person name="Peitsch M.C."/>
            <person name="Ivanov N.V."/>
        </authorList>
    </citation>
    <scope>NUCLEOTIDE SEQUENCE [LARGE SCALE GENOMIC DNA]</scope>
</reference>
<keyword evidence="1" id="KW-1185">Reference proteome</keyword>
<dbReference type="RefSeq" id="XP_075103454.1">
    <property type="nucleotide sequence ID" value="XM_075247353.1"/>
</dbReference>
<name>A0AC58U1U6_TOBAC</name>
<evidence type="ECO:0000313" key="1">
    <source>
        <dbReference type="Proteomes" id="UP000790787"/>
    </source>
</evidence>
<reference evidence="2" key="2">
    <citation type="submission" date="2025-08" db="UniProtKB">
        <authorList>
            <consortium name="RefSeq"/>
        </authorList>
    </citation>
    <scope>IDENTIFICATION</scope>
    <source>
        <tissue evidence="2">Leaf</tissue>
    </source>
</reference>
<organism evidence="1 2">
    <name type="scientific">Nicotiana tabacum</name>
    <name type="common">Common tobacco</name>
    <dbReference type="NCBI Taxonomy" id="4097"/>
    <lineage>
        <taxon>Eukaryota</taxon>
        <taxon>Viridiplantae</taxon>
        <taxon>Streptophyta</taxon>
        <taxon>Embryophyta</taxon>
        <taxon>Tracheophyta</taxon>
        <taxon>Spermatophyta</taxon>
        <taxon>Magnoliopsida</taxon>
        <taxon>eudicotyledons</taxon>
        <taxon>Gunneridae</taxon>
        <taxon>Pentapetalae</taxon>
        <taxon>asterids</taxon>
        <taxon>lamiids</taxon>
        <taxon>Solanales</taxon>
        <taxon>Solanaceae</taxon>
        <taxon>Nicotianoideae</taxon>
        <taxon>Nicotianeae</taxon>
        <taxon>Nicotiana</taxon>
    </lineage>
</organism>